<dbReference type="InterPro" id="IPR027417">
    <property type="entry name" value="P-loop_NTPase"/>
</dbReference>
<dbReference type="SMART" id="SM00382">
    <property type="entry name" value="AAA"/>
    <property type="match status" value="2"/>
</dbReference>
<evidence type="ECO:0000256" key="8">
    <source>
        <dbReference type="ARBA" id="ARBA00023136"/>
    </source>
</evidence>
<evidence type="ECO:0000256" key="2">
    <source>
        <dbReference type="ARBA" id="ARBA00022448"/>
    </source>
</evidence>
<reference evidence="13" key="1">
    <citation type="submission" date="2020-11" db="EMBL/GenBank/DDBJ databases">
        <authorList>
            <consortium name="DOE Joint Genome Institute"/>
            <person name="Ahrendt S."/>
            <person name="Riley R."/>
            <person name="Andreopoulos W."/>
            <person name="LaButti K."/>
            <person name="Pangilinan J."/>
            <person name="Ruiz-duenas F.J."/>
            <person name="Barrasa J.M."/>
            <person name="Sanchez-Garcia M."/>
            <person name="Camarero S."/>
            <person name="Miyauchi S."/>
            <person name="Serrano A."/>
            <person name="Linde D."/>
            <person name="Babiker R."/>
            <person name="Drula E."/>
            <person name="Ayuso-Fernandez I."/>
            <person name="Pacheco R."/>
            <person name="Padilla G."/>
            <person name="Ferreira P."/>
            <person name="Barriuso J."/>
            <person name="Kellner H."/>
            <person name="Castanera R."/>
            <person name="Alfaro M."/>
            <person name="Ramirez L."/>
            <person name="Pisabarro A.G."/>
            <person name="Kuo A."/>
            <person name="Tritt A."/>
            <person name="Lipzen A."/>
            <person name="He G."/>
            <person name="Yan M."/>
            <person name="Ng V."/>
            <person name="Cullen D."/>
            <person name="Martin F."/>
            <person name="Rosso M.-N."/>
            <person name="Henrissat B."/>
            <person name="Hibbett D."/>
            <person name="Martinez A.T."/>
            <person name="Grigoriev I.V."/>
        </authorList>
    </citation>
    <scope>NUCLEOTIDE SEQUENCE</scope>
    <source>
        <strain evidence="13">AH 44721</strain>
    </source>
</reference>
<evidence type="ECO:0000256" key="3">
    <source>
        <dbReference type="ARBA" id="ARBA00022692"/>
    </source>
</evidence>
<feature type="transmembrane region" description="Helical" evidence="10">
    <location>
        <begin position="434"/>
        <end position="453"/>
    </location>
</feature>
<dbReference type="GO" id="GO:0140359">
    <property type="term" value="F:ABC-type transporter activity"/>
    <property type="evidence" value="ECO:0007669"/>
    <property type="project" value="InterPro"/>
</dbReference>
<keyword evidence="5" id="KW-0547">Nucleotide-binding</keyword>
<dbReference type="FunFam" id="1.20.1560.10:FF:000013">
    <property type="entry name" value="ABC transporter C family member 2"/>
    <property type="match status" value="1"/>
</dbReference>
<feature type="transmembrane region" description="Helical" evidence="10">
    <location>
        <begin position="985"/>
        <end position="1007"/>
    </location>
</feature>
<dbReference type="CDD" id="cd18596">
    <property type="entry name" value="ABC_6TM_VMR1_D1_like"/>
    <property type="match status" value="1"/>
</dbReference>
<feature type="transmembrane region" description="Helical" evidence="10">
    <location>
        <begin position="168"/>
        <end position="186"/>
    </location>
</feature>
<feature type="compositionally biased region" description="Basic and acidic residues" evidence="9">
    <location>
        <begin position="1513"/>
        <end position="1525"/>
    </location>
</feature>
<evidence type="ECO:0000259" key="12">
    <source>
        <dbReference type="PROSITE" id="PS50929"/>
    </source>
</evidence>
<evidence type="ECO:0000256" key="4">
    <source>
        <dbReference type="ARBA" id="ARBA00022737"/>
    </source>
</evidence>
<evidence type="ECO:0000256" key="1">
    <source>
        <dbReference type="ARBA" id="ARBA00004141"/>
    </source>
</evidence>
<dbReference type="SUPFAM" id="SSF90123">
    <property type="entry name" value="ABC transporter transmembrane region"/>
    <property type="match status" value="2"/>
</dbReference>
<keyword evidence="3 10" id="KW-0812">Transmembrane</keyword>
<feature type="transmembrane region" description="Helical" evidence="10">
    <location>
        <begin position="517"/>
        <end position="541"/>
    </location>
</feature>
<evidence type="ECO:0000256" key="9">
    <source>
        <dbReference type="SAM" id="MobiDB-lite"/>
    </source>
</evidence>
<dbReference type="Gene3D" id="3.40.50.300">
    <property type="entry name" value="P-loop containing nucleotide triphosphate hydrolases"/>
    <property type="match status" value="2"/>
</dbReference>
<dbReference type="InterPro" id="IPR011527">
    <property type="entry name" value="ABC1_TM_dom"/>
</dbReference>
<feature type="transmembrane region" description="Helical" evidence="10">
    <location>
        <begin position="84"/>
        <end position="105"/>
    </location>
</feature>
<dbReference type="Pfam" id="PF00664">
    <property type="entry name" value="ABC_membrane"/>
    <property type="match status" value="2"/>
</dbReference>
<comment type="caution">
    <text evidence="13">The sequence shown here is derived from an EMBL/GenBank/DDBJ whole genome shotgun (WGS) entry which is preliminary data.</text>
</comment>
<dbReference type="CDD" id="cd03244">
    <property type="entry name" value="ABCC_MRP_domain2"/>
    <property type="match status" value="1"/>
</dbReference>
<dbReference type="Pfam" id="PF00005">
    <property type="entry name" value="ABC_tran"/>
    <property type="match status" value="2"/>
</dbReference>
<feature type="domain" description="ABC transmembrane type-1" evidence="12">
    <location>
        <begin position="296"/>
        <end position="577"/>
    </location>
</feature>
<gene>
    <name evidence="13" type="ORF">CPB84DRAFT_1764686</name>
</gene>
<dbReference type="PROSITE" id="PS50893">
    <property type="entry name" value="ABC_TRANSPORTER_2"/>
    <property type="match status" value="2"/>
</dbReference>
<dbReference type="GO" id="GO:0005524">
    <property type="term" value="F:ATP binding"/>
    <property type="evidence" value="ECO:0007669"/>
    <property type="project" value="UniProtKB-KW"/>
</dbReference>
<feature type="region of interest" description="Disordered" evidence="9">
    <location>
        <begin position="1512"/>
        <end position="1532"/>
    </location>
</feature>
<feature type="compositionally biased region" description="Polar residues" evidence="9">
    <location>
        <begin position="863"/>
        <end position="872"/>
    </location>
</feature>
<evidence type="ECO:0000313" key="14">
    <source>
        <dbReference type="Proteomes" id="UP000724874"/>
    </source>
</evidence>
<keyword evidence="6" id="KW-0067">ATP-binding</keyword>
<dbReference type="Gene3D" id="1.20.1560.10">
    <property type="entry name" value="ABC transporter type 1, transmembrane domain"/>
    <property type="match status" value="2"/>
</dbReference>
<evidence type="ECO:0000256" key="6">
    <source>
        <dbReference type="ARBA" id="ARBA00022840"/>
    </source>
</evidence>
<dbReference type="GO" id="GO:0016887">
    <property type="term" value="F:ATP hydrolysis activity"/>
    <property type="evidence" value="ECO:0007669"/>
    <property type="project" value="InterPro"/>
</dbReference>
<dbReference type="InterPro" id="IPR017871">
    <property type="entry name" value="ABC_transporter-like_CS"/>
</dbReference>
<dbReference type="InterPro" id="IPR003593">
    <property type="entry name" value="AAA+_ATPase"/>
</dbReference>
<organism evidence="13 14">
    <name type="scientific">Gymnopilus junonius</name>
    <name type="common">Spectacular rustgill mushroom</name>
    <name type="synonym">Gymnopilus spectabilis subsp. junonius</name>
    <dbReference type="NCBI Taxonomy" id="109634"/>
    <lineage>
        <taxon>Eukaryota</taxon>
        <taxon>Fungi</taxon>
        <taxon>Dikarya</taxon>
        <taxon>Basidiomycota</taxon>
        <taxon>Agaricomycotina</taxon>
        <taxon>Agaricomycetes</taxon>
        <taxon>Agaricomycetidae</taxon>
        <taxon>Agaricales</taxon>
        <taxon>Agaricineae</taxon>
        <taxon>Hymenogastraceae</taxon>
        <taxon>Gymnopilus</taxon>
    </lineage>
</organism>
<proteinExistence type="predicted"/>
<accession>A0A9P5TT39</accession>
<dbReference type="OrthoDB" id="6500128at2759"/>
<keyword evidence="7 10" id="KW-1133">Transmembrane helix</keyword>
<feature type="transmembrane region" description="Helical" evidence="10">
    <location>
        <begin position="23"/>
        <end position="43"/>
    </location>
</feature>
<keyword evidence="2" id="KW-0813">Transport</keyword>
<evidence type="ECO:0000256" key="5">
    <source>
        <dbReference type="ARBA" id="ARBA00022741"/>
    </source>
</evidence>
<evidence type="ECO:0000256" key="7">
    <source>
        <dbReference type="ARBA" id="ARBA00022989"/>
    </source>
</evidence>
<feature type="transmembrane region" description="Helical" evidence="10">
    <location>
        <begin position="138"/>
        <end position="156"/>
    </location>
</feature>
<feature type="region of interest" description="Disordered" evidence="9">
    <location>
        <begin position="855"/>
        <end position="888"/>
    </location>
</feature>
<dbReference type="PROSITE" id="PS00211">
    <property type="entry name" value="ABC_TRANSPORTER_1"/>
    <property type="match status" value="2"/>
</dbReference>
<feature type="domain" description="ABC transmembrane type-1" evidence="12">
    <location>
        <begin position="982"/>
        <end position="1221"/>
    </location>
</feature>
<protein>
    <submittedName>
        <fullName evidence="13">Pleiotropic drug resistance ABC transporter</fullName>
    </submittedName>
</protein>
<keyword evidence="14" id="KW-1185">Reference proteome</keyword>
<dbReference type="InterPro" id="IPR050173">
    <property type="entry name" value="ABC_transporter_C-like"/>
</dbReference>
<name>A0A9P5TT39_GYMJU</name>
<dbReference type="FunFam" id="3.40.50.300:FF:001354">
    <property type="entry name" value="ATP-binding cassette (ABC) transporter, putative"/>
    <property type="match status" value="1"/>
</dbReference>
<feature type="transmembrane region" description="Helical" evidence="10">
    <location>
        <begin position="913"/>
        <end position="935"/>
    </location>
</feature>
<dbReference type="InterPro" id="IPR003439">
    <property type="entry name" value="ABC_transporter-like_ATP-bd"/>
</dbReference>
<dbReference type="SUPFAM" id="SSF52540">
    <property type="entry name" value="P-loop containing nucleoside triphosphate hydrolases"/>
    <property type="match status" value="2"/>
</dbReference>
<evidence type="ECO:0000313" key="13">
    <source>
        <dbReference type="EMBL" id="KAF8910131.1"/>
    </source>
</evidence>
<evidence type="ECO:0000259" key="11">
    <source>
        <dbReference type="PROSITE" id="PS50893"/>
    </source>
</evidence>
<evidence type="ECO:0000256" key="10">
    <source>
        <dbReference type="SAM" id="Phobius"/>
    </source>
</evidence>
<feature type="transmembrane region" description="Helical" evidence="10">
    <location>
        <begin position="1065"/>
        <end position="1094"/>
    </location>
</feature>
<keyword evidence="8 10" id="KW-0472">Membrane</keyword>
<dbReference type="PANTHER" id="PTHR24223:SF415">
    <property type="entry name" value="FI20190P1"/>
    <property type="match status" value="1"/>
</dbReference>
<feature type="domain" description="ABC transporter" evidence="11">
    <location>
        <begin position="1259"/>
        <end position="1496"/>
    </location>
</feature>
<feature type="domain" description="ABC transporter" evidence="11">
    <location>
        <begin position="626"/>
        <end position="855"/>
    </location>
</feature>
<dbReference type="CDD" id="cd18604">
    <property type="entry name" value="ABC_6TM_VMR1_D2_like"/>
    <property type="match status" value="1"/>
</dbReference>
<dbReference type="InterPro" id="IPR036640">
    <property type="entry name" value="ABC1_TM_sf"/>
</dbReference>
<sequence length="1532" mass="172069">MDVPFDLDSNDAPFSPPKWLDTLLPASILLTALLTDLLSSIRYPRPLQTIWRWLTSPFRNFLALENLSEPVDRTPIDTKIKIKYLVGLSGTAFIGWVGCLVFGITTHNRDYTLKSLAYAISWFYIALRVFIRPPLTPPYLFITLTITSVLLSLITFGNDISLPEDRKLAILDAFSMIIPSAFAWIAGTLPLKTYRPCLNVAEVNDIPSVKLSCPEDNVNLWTWTGFTFVQPILDLATKRTLNDIDVWCLSPFFRHKNLFLKNLEYRASYPSHSLLRFLLSSNSLDLILDVTLEMWSAVIGFVPPYALQEILAALSSDTPQGKSRAYFWTLVTFVAHLSFAQVDLFQAWHTRRCYERTRGQLFCTLHYKSLRRRDVSGNIQREGEAGNADLGKIINLMQGDSYAVAQRFWEFSGLFTSPVRIVIALTFLYQILGWSALSGVVVVLVAFLLNYPLARYDIHITRSAWKAKDERMNIVNELLQNIRFLKFYGWEYTWSRKAQDARATELRWRIKGNIVDTAINFIWVWMPSATALISFLCYTLIAGERLTVSKAFTSIALFSQLQTPMVALPGQVFAMLQAYVSMQRIEAFLKEDEVPDWASTLTSHVANGNGHHHDSKPEIGFSEAVFEWKEASSTNEAPSRFQLGPLDINFPSGKLTIVSGATGSGKSGLLIALLGEMHCTSGRVLIDKTQHQIAYCAQNPWLEHATIRDNIIFGSPAPFDDARYQAVLAACALRQDLAIFDAGDMTEIGEKGITLSGGQRARIALARAMYSQAKCILLDDPLAAVDMHTAQHLVSNCLAGELARDRTIILVTHHITLCLPVAYYLVELDKGKILHQGTVPELEVKGLLRSVIETEEEPPRQAQPISPVQETYNEVDSDDEVLPRQRREPTDGKLIEVEGRAEGRVAFRSYLTYLRAAGISSWVLTLAITVFIRAINVFNQVFLARWGEAYEQEYPALTAFTQFKFQYPWENLPSPNVNVKPWLMIYLYISITGAVSVLFYIIIGYYASLQASRTLFIALIKRLTRAPARFFDVTPIGRILNRFTTDINTIDNALQASARTCLSGVLNFLASFGVILFLVPSFAPFALFIAWLYIRLAPSYIQASRDLRRLESVSLSPAFSGFDELLRGIIHIRAFGMENRYQERFYARVDKFQSFDHVYWLVNGWLRWRYDCLGSVIVFAATMFALWQGVTNGSAAIVIVQAGIFADASRQLVKVAAQLELDFNSVERVVEYLDVVQEAPAVIEKGRPPAYWPSTSGELVVENLVVQYAPKLPAVLHNISFLVRPSEKIGVVGRTGSGKSTLAMSLLRVVEPTGGRIIIDGIDISTLGLEDLRTRVTIVSQDVSLFAGTIRSNLDPLGICTEEECMQVLERCHLLPLLRHKPTKDEPTVLDMQITQGSLSAGERQLLALARAVLRHTSIIIMDEATSQIDSNLDDQIQQTIREELAEAIVITIAHRLKTVMDYDRVLVLDEGKIVEFDSPHALLSSRNSAFRKMCRKSVDWPLFVRMAAARSETSRGSDTSRNRSSEGSSET</sequence>
<dbReference type="PANTHER" id="PTHR24223">
    <property type="entry name" value="ATP-BINDING CASSETTE SUB-FAMILY C"/>
    <property type="match status" value="1"/>
</dbReference>
<dbReference type="CDD" id="cd03250">
    <property type="entry name" value="ABCC_MRP_domain1"/>
    <property type="match status" value="1"/>
</dbReference>
<feature type="transmembrane region" description="Helical" evidence="10">
    <location>
        <begin position="561"/>
        <end position="580"/>
    </location>
</feature>
<keyword evidence="4" id="KW-0677">Repeat</keyword>
<dbReference type="Proteomes" id="UP000724874">
    <property type="component" value="Unassembled WGS sequence"/>
</dbReference>
<dbReference type="EMBL" id="JADNYJ010000007">
    <property type="protein sequence ID" value="KAF8910131.1"/>
    <property type="molecule type" value="Genomic_DNA"/>
</dbReference>
<dbReference type="GO" id="GO:0016020">
    <property type="term" value="C:membrane"/>
    <property type="evidence" value="ECO:0007669"/>
    <property type="project" value="UniProtKB-SubCell"/>
</dbReference>
<comment type="subcellular location">
    <subcellularLocation>
        <location evidence="1">Membrane</location>
        <topology evidence="1">Multi-pass membrane protein</topology>
    </subcellularLocation>
</comment>
<dbReference type="PROSITE" id="PS50929">
    <property type="entry name" value="ABC_TM1F"/>
    <property type="match status" value="2"/>
</dbReference>